<evidence type="ECO:0000256" key="7">
    <source>
        <dbReference type="SAM" id="MobiDB-lite"/>
    </source>
</evidence>
<evidence type="ECO:0000313" key="8">
    <source>
        <dbReference type="Ensembl" id="ENSBIXP00000038421.1"/>
    </source>
</evidence>
<feature type="region of interest" description="Disordered" evidence="7">
    <location>
        <begin position="143"/>
        <end position="187"/>
    </location>
</feature>
<feature type="compositionally biased region" description="Pro residues" evidence="7">
    <location>
        <begin position="97"/>
        <end position="107"/>
    </location>
</feature>
<dbReference type="InterPro" id="IPR033258">
    <property type="entry name" value="EID"/>
</dbReference>
<keyword evidence="6" id="KW-0539">Nucleus</keyword>
<accession>A0A4W2ENV9</accession>
<evidence type="ECO:0000256" key="5">
    <source>
        <dbReference type="ARBA" id="ARBA00023163"/>
    </source>
</evidence>
<dbReference type="PANTHER" id="PTHR15556">
    <property type="entry name" value="EP300-INTERACTING INHIBITOR OF DIFFERENTIATION 2-RELATED"/>
    <property type="match status" value="1"/>
</dbReference>
<evidence type="ECO:0000256" key="3">
    <source>
        <dbReference type="ARBA" id="ARBA00022782"/>
    </source>
</evidence>
<feature type="region of interest" description="Disordered" evidence="7">
    <location>
        <begin position="95"/>
        <end position="121"/>
    </location>
</feature>
<sequence>MQQQLRLEREKGAEGERLTKRGRHCLPDSGCSCCVVPQVCPTLLQPHGQAPLSMGFSRQEYRSGLPFSPPGDLPVPGIEPVSPALASRFFTIEPPRKPLPIPGPKHPSAPATSGVQDRPSFTLSTTRPTFSFWGSPAARGWYSGRGQAEPKREARACTGQPEGVREGLTAEAEGSEDTPRPRSLKHPGLATWQNRSFHHPLSILGINYPIAPGRIWELGGGCRQSAEACRAVFDAKYQKNPPRMDFYIFTFTIALIASQVTSSLIEELGCDKFINSK</sequence>
<organism evidence="8 9">
    <name type="scientific">Bos indicus x Bos taurus</name>
    <name type="common">Hybrid cattle</name>
    <dbReference type="NCBI Taxonomy" id="30522"/>
    <lineage>
        <taxon>Eukaryota</taxon>
        <taxon>Metazoa</taxon>
        <taxon>Chordata</taxon>
        <taxon>Craniata</taxon>
        <taxon>Vertebrata</taxon>
        <taxon>Euteleostomi</taxon>
        <taxon>Mammalia</taxon>
        <taxon>Eutheria</taxon>
        <taxon>Laurasiatheria</taxon>
        <taxon>Artiodactyla</taxon>
        <taxon>Ruminantia</taxon>
        <taxon>Pecora</taxon>
        <taxon>Bovidae</taxon>
        <taxon>Bovinae</taxon>
        <taxon>Bos</taxon>
    </lineage>
</organism>
<comment type="subcellular location">
    <subcellularLocation>
        <location evidence="1">Nucleus</location>
    </subcellularLocation>
</comment>
<evidence type="ECO:0000313" key="9">
    <source>
        <dbReference type="Proteomes" id="UP000314981"/>
    </source>
</evidence>
<reference evidence="8" key="2">
    <citation type="submission" date="2025-08" db="UniProtKB">
        <authorList>
            <consortium name="Ensembl"/>
        </authorList>
    </citation>
    <scope>IDENTIFICATION</scope>
</reference>
<proteinExistence type="predicted"/>
<keyword evidence="3" id="KW-0221">Differentiation</keyword>
<dbReference type="GO" id="GO:0005654">
    <property type="term" value="C:nucleoplasm"/>
    <property type="evidence" value="ECO:0007669"/>
    <property type="project" value="TreeGrafter"/>
</dbReference>
<dbReference type="Proteomes" id="UP000314981">
    <property type="component" value="Chromosome 11"/>
</dbReference>
<reference evidence="8 9" key="1">
    <citation type="submission" date="2018-11" db="EMBL/GenBank/DDBJ databases">
        <title>Haplotype-resolved cattle genomes.</title>
        <authorList>
            <person name="Low W.Y."/>
            <person name="Tearle R."/>
            <person name="Bickhart D.M."/>
            <person name="Rosen B.D."/>
            <person name="Koren S."/>
            <person name="Rhie A."/>
            <person name="Hiendleder S."/>
            <person name="Phillippy A.M."/>
            <person name="Smith T.P.L."/>
            <person name="Williams J.L."/>
        </authorList>
    </citation>
    <scope>NUCLEOTIDE SEQUENCE [LARGE SCALE GENOMIC DNA]</scope>
</reference>
<protein>
    <submittedName>
        <fullName evidence="8">Uncharacterized protein</fullName>
    </submittedName>
</protein>
<name>A0A4W2ENV9_BOBOX</name>
<dbReference type="STRING" id="30522.A0A4W2ENV9"/>
<dbReference type="GO" id="GO:0003714">
    <property type="term" value="F:transcription corepressor activity"/>
    <property type="evidence" value="ECO:0007669"/>
    <property type="project" value="TreeGrafter"/>
</dbReference>
<keyword evidence="4" id="KW-0805">Transcription regulation</keyword>
<feature type="compositionally biased region" description="Polar residues" evidence="7">
    <location>
        <begin position="110"/>
        <end position="121"/>
    </location>
</feature>
<evidence type="ECO:0000256" key="1">
    <source>
        <dbReference type="ARBA" id="ARBA00004123"/>
    </source>
</evidence>
<evidence type="ECO:0000256" key="2">
    <source>
        <dbReference type="ARBA" id="ARBA00022491"/>
    </source>
</evidence>
<keyword evidence="5" id="KW-0804">Transcription</keyword>
<evidence type="ECO:0000256" key="6">
    <source>
        <dbReference type="ARBA" id="ARBA00023242"/>
    </source>
</evidence>
<keyword evidence="2" id="KW-0678">Repressor</keyword>
<reference evidence="8" key="3">
    <citation type="submission" date="2025-09" db="UniProtKB">
        <authorList>
            <consortium name="Ensembl"/>
        </authorList>
    </citation>
    <scope>IDENTIFICATION</scope>
</reference>
<dbReference type="AlphaFoldDB" id="A0A4W2ENV9"/>
<dbReference type="Ensembl" id="ENSBIXT00000031481.1">
    <property type="protein sequence ID" value="ENSBIXP00000038421.1"/>
    <property type="gene ID" value="ENSBIXG00000007816.1"/>
</dbReference>
<keyword evidence="9" id="KW-1185">Reference proteome</keyword>
<dbReference type="PANTHER" id="PTHR15556:SF3">
    <property type="entry name" value="EP300-INTERACTING INHIBITOR OF DIFFERENTIATION 2"/>
    <property type="match status" value="1"/>
</dbReference>
<evidence type="ECO:0000256" key="4">
    <source>
        <dbReference type="ARBA" id="ARBA00023015"/>
    </source>
</evidence>
<dbReference type="GO" id="GO:0030154">
    <property type="term" value="P:cell differentiation"/>
    <property type="evidence" value="ECO:0007669"/>
    <property type="project" value="UniProtKB-KW"/>
</dbReference>